<evidence type="ECO:0000313" key="4">
    <source>
        <dbReference type="EMBL" id="QCC84466.1"/>
    </source>
</evidence>
<dbReference type="PANTHER" id="PTHR22789">
    <property type="entry name" value="FUCULOSE PHOSPHATE ALDOLASE"/>
    <property type="match status" value="1"/>
</dbReference>
<dbReference type="InterPro" id="IPR050197">
    <property type="entry name" value="Aldolase_class_II_sugar_metab"/>
</dbReference>
<evidence type="ECO:0000313" key="5">
    <source>
        <dbReference type="Proteomes" id="UP000297065"/>
    </source>
</evidence>
<dbReference type="SMART" id="SM01007">
    <property type="entry name" value="Aldolase_II"/>
    <property type="match status" value="1"/>
</dbReference>
<dbReference type="OrthoDB" id="9774430at2"/>
<proteinExistence type="predicted"/>
<dbReference type="PANTHER" id="PTHR22789:SF0">
    <property type="entry name" value="3-OXO-TETRONATE 4-PHOSPHATE DECARBOXYLASE-RELATED"/>
    <property type="match status" value="1"/>
</dbReference>
<feature type="domain" description="Class II aldolase/adducin N-terminal" evidence="3">
    <location>
        <begin position="9"/>
        <end position="191"/>
    </location>
</feature>
<name>A0A4P7UF51_DESDE</name>
<dbReference type="GO" id="GO:0005829">
    <property type="term" value="C:cytosol"/>
    <property type="evidence" value="ECO:0007669"/>
    <property type="project" value="TreeGrafter"/>
</dbReference>
<dbReference type="SUPFAM" id="SSF53639">
    <property type="entry name" value="AraD/HMP-PK domain-like"/>
    <property type="match status" value="1"/>
</dbReference>
<dbReference type="GO" id="GO:0019323">
    <property type="term" value="P:pentose catabolic process"/>
    <property type="evidence" value="ECO:0007669"/>
    <property type="project" value="TreeGrafter"/>
</dbReference>
<dbReference type="RefSeq" id="WP_136398715.1">
    <property type="nucleotide sequence ID" value="NZ_CP036295.1"/>
</dbReference>
<dbReference type="InterPro" id="IPR001303">
    <property type="entry name" value="Aldolase_II/adducin_N"/>
</dbReference>
<dbReference type="Proteomes" id="UP000297065">
    <property type="component" value="Chromosome"/>
</dbReference>
<dbReference type="Pfam" id="PF00596">
    <property type="entry name" value="Aldolase_II"/>
    <property type="match status" value="1"/>
</dbReference>
<protein>
    <submittedName>
        <fullName evidence="4">Class II aldolase</fullName>
    </submittedName>
</protein>
<evidence type="ECO:0000256" key="1">
    <source>
        <dbReference type="ARBA" id="ARBA00022723"/>
    </source>
</evidence>
<dbReference type="AlphaFoldDB" id="A0A4P7UF51"/>
<dbReference type="InterPro" id="IPR036409">
    <property type="entry name" value="Aldolase_II/adducin_N_sf"/>
</dbReference>
<reference evidence="4 5" key="1">
    <citation type="submission" date="2019-02" db="EMBL/GenBank/DDBJ databases">
        <title>Complete Genome Sequence of Desulfovibrio desulfuricans IC1, a Sulfonate Utilizing Anaerobe.</title>
        <authorList>
            <person name="Day L.A."/>
            <person name="De Leon K.B."/>
            <person name="Wall J.D."/>
        </authorList>
    </citation>
    <scope>NUCLEOTIDE SEQUENCE [LARGE SCALE GENOMIC DNA]</scope>
    <source>
        <strain evidence="4 5">IC1</strain>
    </source>
</reference>
<dbReference type="GO" id="GO:0016832">
    <property type="term" value="F:aldehyde-lyase activity"/>
    <property type="evidence" value="ECO:0007669"/>
    <property type="project" value="TreeGrafter"/>
</dbReference>
<sequence length="346" mass="37583">MESQRELQLLLAKSAVIGSDHMLIQGAGGNVSIKSGDAMLVKASGTCLRDAEKQNIFVTVSRTGVLDMLRRAEENFASLVPGSFRPSIETPLHALMPQPVVVHAHCIHTITRSVMGQTLDEFQALLPDATCAFIPYRRPGLPLAYAVQQALQAGEPNVLIMQNHGVVVGGDTVEQAFDLLDYVREKLAVEPRATVAADEDFLRQRNDCQWTIPDNALWHTLATDAATFVCAGEGVFYPDHVVFLGTVLPVAEHNEAASVAVRRLSGHMLNPPRYLLYRGKGLLVAGDLFESESDMLDALALVCTRIRPTAPLSTLSASDVDDLVNWDAEKFRRSLGLGEGTPCSGR</sequence>
<evidence type="ECO:0000259" key="3">
    <source>
        <dbReference type="SMART" id="SM01007"/>
    </source>
</evidence>
<dbReference type="Gene3D" id="3.40.225.10">
    <property type="entry name" value="Class II aldolase/adducin N-terminal domain"/>
    <property type="match status" value="1"/>
</dbReference>
<dbReference type="GO" id="GO:0046872">
    <property type="term" value="F:metal ion binding"/>
    <property type="evidence" value="ECO:0007669"/>
    <property type="project" value="UniProtKB-KW"/>
</dbReference>
<accession>A0A4P7UF51</accession>
<gene>
    <name evidence="4" type="ORF">DDIC_00940</name>
</gene>
<evidence type="ECO:0000256" key="2">
    <source>
        <dbReference type="ARBA" id="ARBA00023239"/>
    </source>
</evidence>
<dbReference type="EMBL" id="CP036295">
    <property type="protein sequence ID" value="QCC84466.1"/>
    <property type="molecule type" value="Genomic_DNA"/>
</dbReference>
<organism evidence="4 5">
    <name type="scientific">Desulfovibrio desulfuricans</name>
    <dbReference type="NCBI Taxonomy" id="876"/>
    <lineage>
        <taxon>Bacteria</taxon>
        <taxon>Pseudomonadati</taxon>
        <taxon>Thermodesulfobacteriota</taxon>
        <taxon>Desulfovibrionia</taxon>
        <taxon>Desulfovibrionales</taxon>
        <taxon>Desulfovibrionaceae</taxon>
        <taxon>Desulfovibrio</taxon>
    </lineage>
</organism>
<keyword evidence="2" id="KW-0456">Lyase</keyword>
<keyword evidence="1" id="KW-0479">Metal-binding</keyword>